<evidence type="ECO:0000256" key="1">
    <source>
        <dbReference type="ARBA" id="ARBA00004245"/>
    </source>
</evidence>
<protein>
    <recommendedName>
        <fullName evidence="5">TOG domain-containing protein</fullName>
    </recommendedName>
</protein>
<evidence type="ECO:0000256" key="4">
    <source>
        <dbReference type="SAM" id="MobiDB-lite"/>
    </source>
</evidence>
<comment type="subcellular location">
    <subcellularLocation>
        <location evidence="1">Cytoplasm</location>
        <location evidence="1">Cytoskeleton</location>
    </subcellularLocation>
</comment>
<dbReference type="GO" id="GO:0061863">
    <property type="term" value="F:microtubule plus end polymerase"/>
    <property type="evidence" value="ECO:0007669"/>
    <property type="project" value="InterPro"/>
</dbReference>
<evidence type="ECO:0000256" key="2">
    <source>
        <dbReference type="ARBA" id="ARBA00022490"/>
    </source>
</evidence>
<dbReference type="GO" id="GO:0005856">
    <property type="term" value="C:cytoskeleton"/>
    <property type="evidence" value="ECO:0007669"/>
    <property type="project" value="UniProtKB-SubCell"/>
</dbReference>
<dbReference type="InterPro" id="IPR045110">
    <property type="entry name" value="XMAP215"/>
</dbReference>
<dbReference type="InterPro" id="IPR048491">
    <property type="entry name" value="XMAP215_CLASP_TOG"/>
</dbReference>
<dbReference type="Gene3D" id="1.25.10.10">
    <property type="entry name" value="Leucine-rich Repeat Variant"/>
    <property type="match status" value="5"/>
</dbReference>
<comment type="caution">
    <text evidence="6">The sequence shown here is derived from an EMBL/GenBank/DDBJ whole genome shotgun (WGS) entry which is preliminary data.</text>
</comment>
<dbReference type="InterPro" id="IPR016024">
    <property type="entry name" value="ARM-type_fold"/>
</dbReference>
<feature type="region of interest" description="Disordered" evidence="4">
    <location>
        <begin position="1738"/>
        <end position="1815"/>
    </location>
</feature>
<evidence type="ECO:0000313" key="7">
    <source>
        <dbReference type="Proteomes" id="UP001465755"/>
    </source>
</evidence>
<proteinExistence type="predicted"/>
<feature type="domain" description="TOG" evidence="5">
    <location>
        <begin position="1059"/>
        <end position="1292"/>
    </location>
</feature>
<dbReference type="InterPro" id="IPR034085">
    <property type="entry name" value="TOG"/>
</dbReference>
<dbReference type="SUPFAM" id="SSF48371">
    <property type="entry name" value="ARM repeat"/>
    <property type="match status" value="2"/>
</dbReference>
<feature type="compositionally biased region" description="Low complexity" evidence="4">
    <location>
        <begin position="570"/>
        <end position="580"/>
    </location>
</feature>
<gene>
    <name evidence="6" type="ORF">WJX73_007429</name>
</gene>
<feature type="compositionally biased region" description="Basic and acidic residues" evidence="4">
    <location>
        <begin position="1916"/>
        <end position="1939"/>
    </location>
</feature>
<feature type="compositionally biased region" description="Low complexity" evidence="4">
    <location>
        <begin position="1351"/>
        <end position="1366"/>
    </location>
</feature>
<feature type="compositionally biased region" description="Low complexity" evidence="4">
    <location>
        <begin position="853"/>
        <end position="871"/>
    </location>
</feature>
<dbReference type="FunFam" id="1.25.10.10:FF:000019">
    <property type="entry name" value="Cytoskeleton-associated protein 5"/>
    <property type="match status" value="1"/>
</dbReference>
<feature type="compositionally biased region" description="Polar residues" evidence="4">
    <location>
        <begin position="1006"/>
        <end position="1022"/>
    </location>
</feature>
<feature type="compositionally biased region" description="Low complexity" evidence="4">
    <location>
        <begin position="262"/>
        <end position="277"/>
    </location>
</feature>
<feature type="compositionally biased region" description="Low complexity" evidence="4">
    <location>
        <begin position="521"/>
        <end position="546"/>
    </location>
</feature>
<keyword evidence="3" id="KW-0206">Cytoskeleton</keyword>
<name>A0AAW1NX75_9CHLO</name>
<dbReference type="GO" id="GO:0007051">
    <property type="term" value="P:spindle organization"/>
    <property type="evidence" value="ECO:0007669"/>
    <property type="project" value="InterPro"/>
</dbReference>
<dbReference type="GO" id="GO:0030951">
    <property type="term" value="P:establishment or maintenance of microtubule cytoskeleton polarity"/>
    <property type="evidence" value="ECO:0007669"/>
    <property type="project" value="InterPro"/>
</dbReference>
<dbReference type="EMBL" id="JALJOQ010000125">
    <property type="protein sequence ID" value="KAK9795603.1"/>
    <property type="molecule type" value="Genomic_DNA"/>
</dbReference>
<sequence>MAEEDETKVLEAAKKLPLSEQVVHKNWKVRSQAYDGIKATCESAMGSEDAALAEFGPVFAKAVGDTNANAVDKALDALQAYLLLITPDQAARLAEPVCKVMASKDLKHRPGTVQRVGNNCALFVELEQPDAVLTPLFAAFGDKVPKVVTAAVEIVLQLVSAFGCKAVPAKPILAAVPKLFDAKQEPIRDAVKRLSAELSAYIGPEVVKATLCDKMPDVMRKDVEKLLEAQAGTPRKLPERFTRTEQAARAARVASGAGGAEPSGPAGPSGGVAAAAEAEADTEGMDPYEFAEPVDVTKQLDKDFWSGLGEAKWQLRRDSLKRLRDVCAAPRLIPGDFGDLMRELKKICNKDSNVVCIGEAIGCIGNMASGLRSDFASQARAWAPVLLDKLKDKNLAVCNNSISGLKTFFRHCIALADVADDVTASLEHKNPKQRLETLKLLQVIVESTPKAPVAKAAPLLLQTVAKVGNDPAPDIRETALCTLVAFALKMGSSLPAKVTEHLDDIRKKRFEELIQQARSQGAAPRPGSASASGAPAASSAPTAAAPKPLGPSNTSSARPLTTRSASSKRAAPALGKSASAKAAGGSAAGSAVADDDDASLAAGSLGRDEAISAMETNFDEAVVKDLRSDQWKLRKEAMEAMLASISDHTESWADAHAYEVIQGISYLPGWGEKNFQVLAKAFEAITALVNKTSNLVKKAGFVALIGVVDKMSDAKLKGAGSDVLTALAEAIGPQFVVTQLHKKAAAHKSPKVLSEAIAWMAKSIEEFGLPAFSVAAILQWAKEDLASTNAPVRNAAVALLATCHKQLGPGLAPMIQTDVKPAQWTLLEEAFAANPQQQVVPTRQSRRPVAGRAPTGKGASTAKGAAAAAAEPPAPVSADDLLPRADISSSITPSLLASLNNAQWKERNLAVGSIENVLKGAGGRIQPTINELLSALKARLGDANRNLAARVLLLTAELVKALGPACDRTAGRQLLQACVGLLYDNKKQVRDAVMAAAGAQERPGSASGTSTARALGPSTSAKADSGLPRASGRSTPVRSLSGSRPATPPQPSPREVTPPAPSGQIRGDSCLRMDNRKTSRAQKARFKPGGFEAPKKDDLADLQQELEPLASEGLRPLLVSTDFQKQTKALEALFHHMQTQDLFLSDHEASCIVPCLVDRAGHNQERLRNAHAELLLAACAISPPPRVIDAVAVGLGSKSNRTRIVCMDVLAGILKAHNLDIFLQCRSSPFRLVAQMVSERDAATRTAVLRTLEALYLAEGPEMAWECIGDVSSQQRSLIQERFKYVDRQAQRFGRDTAGRDTAAAEGATTRRGTDAADSSRLLKSPRHTTTDELPSISTRPSSHESNGYSADAAAPNGNAAHANGHSTGIRPPPYSADTPPHLRPQPDTAASHFTSPRPTPLPQRPSIQVGPDWVLGAPSPVPPTLGPTLSNGDFAEVWYNAVANADDDHLEDAVAAMKVLCFELDSILQAAAKGHSPNREREAVLKSTADDLVISLAHKIKQTVQLAVEDAGRLGDKGPMLGSGYRGAKYTLSALMHVFSVPAMATAVTAHALQPLAGILLVLLLDTATASVGQDGHVQKGANVLMMKIVSQADQTNVFRVLLALLLDPPPMDHLDDDVRLRKFPDLVVRCLIRCTKRVSSLSATQLIQEVRMEELLMGVHGFLDSLGVDEVRQRGAQDDKPLRMVKTLVHELCKALGQDIRRYMRAIPRNEGEIPPIIQAYVDLNLNILKTHDMPARNEPQASLPSSGMVRPSMAPVELPPHPDAPPQSPPIRARGGLSPETSPDSACTGSYSATASPDERGGSADAEPISPKEHLRAKLVSICKSLRDNNHDGANFEELSIFIEQNPDIDVMATLEGANTSPEFCAFLTLKLDEAAKDRRARAMAEARRGLHMASEPDSDAISVPDNNSPEMPEPRNPTRESYDKVRAMMDSRRASGTEGAALVTPRGELANTPEF</sequence>
<dbReference type="SMART" id="SM01349">
    <property type="entry name" value="TOG"/>
    <property type="match status" value="4"/>
</dbReference>
<feature type="compositionally biased region" description="Pro residues" evidence="4">
    <location>
        <begin position="1046"/>
        <end position="1061"/>
    </location>
</feature>
<feature type="compositionally biased region" description="Polar residues" evidence="4">
    <location>
        <begin position="1032"/>
        <end position="1044"/>
    </location>
</feature>
<feature type="compositionally biased region" description="Polar residues" evidence="4">
    <location>
        <begin position="1332"/>
        <end position="1349"/>
    </location>
</feature>
<dbReference type="GO" id="GO:0051010">
    <property type="term" value="F:microtubule plus-end binding"/>
    <property type="evidence" value="ECO:0007669"/>
    <property type="project" value="InterPro"/>
</dbReference>
<feature type="domain" description="TOG" evidence="5">
    <location>
        <begin position="289"/>
        <end position="523"/>
    </location>
</feature>
<feature type="compositionally biased region" description="Low complexity" evidence="4">
    <location>
        <begin position="1300"/>
        <end position="1311"/>
    </location>
</feature>
<reference evidence="6 7" key="1">
    <citation type="journal article" date="2024" name="Nat. Commun.">
        <title>Phylogenomics reveals the evolutionary origins of lichenization in chlorophyte algae.</title>
        <authorList>
            <person name="Puginier C."/>
            <person name="Libourel C."/>
            <person name="Otte J."/>
            <person name="Skaloud P."/>
            <person name="Haon M."/>
            <person name="Grisel S."/>
            <person name="Petersen M."/>
            <person name="Berrin J.G."/>
            <person name="Delaux P.M."/>
            <person name="Dal Grande F."/>
            <person name="Keller J."/>
        </authorList>
    </citation>
    <scope>NUCLEOTIDE SEQUENCE [LARGE SCALE GENOMIC DNA]</scope>
    <source>
        <strain evidence="6 7">SAG 2036</strain>
    </source>
</reference>
<dbReference type="GO" id="GO:0046785">
    <property type="term" value="P:microtubule polymerization"/>
    <property type="evidence" value="ECO:0007669"/>
    <property type="project" value="InterPro"/>
</dbReference>
<keyword evidence="7" id="KW-1185">Reference proteome</keyword>
<feature type="compositionally biased region" description="Pro residues" evidence="4">
    <location>
        <begin position="1760"/>
        <end position="1772"/>
    </location>
</feature>
<dbReference type="Proteomes" id="UP001465755">
    <property type="component" value="Unassembled WGS sequence"/>
</dbReference>
<feature type="region of interest" description="Disordered" evidence="4">
    <location>
        <begin position="234"/>
        <end position="278"/>
    </location>
</feature>
<evidence type="ECO:0000313" key="6">
    <source>
        <dbReference type="EMBL" id="KAK9795603.1"/>
    </source>
</evidence>
<feature type="region of interest" description="Disordered" evidence="4">
    <location>
        <begin position="1889"/>
        <end position="1959"/>
    </location>
</feature>
<keyword evidence="2" id="KW-0963">Cytoplasm</keyword>
<dbReference type="Pfam" id="PF12348">
    <property type="entry name" value="CLASP_N"/>
    <property type="match status" value="1"/>
</dbReference>
<feature type="domain" description="TOG" evidence="5">
    <location>
        <begin position="2"/>
        <end position="236"/>
    </location>
</feature>
<evidence type="ECO:0000259" key="5">
    <source>
        <dbReference type="SMART" id="SM01349"/>
    </source>
</evidence>
<feature type="region of interest" description="Disordered" evidence="4">
    <location>
        <begin position="1294"/>
        <end position="1412"/>
    </location>
</feature>
<dbReference type="Pfam" id="PF21041">
    <property type="entry name" value="XMAP215_CLASP_TOG"/>
    <property type="match status" value="2"/>
</dbReference>
<feature type="domain" description="TOG" evidence="5">
    <location>
        <begin position="604"/>
        <end position="840"/>
    </location>
</feature>
<feature type="region of interest" description="Disordered" evidence="4">
    <location>
        <begin position="835"/>
        <end position="881"/>
    </location>
</feature>
<organism evidence="6 7">
    <name type="scientific">Symbiochloris irregularis</name>
    <dbReference type="NCBI Taxonomy" id="706552"/>
    <lineage>
        <taxon>Eukaryota</taxon>
        <taxon>Viridiplantae</taxon>
        <taxon>Chlorophyta</taxon>
        <taxon>core chlorophytes</taxon>
        <taxon>Trebouxiophyceae</taxon>
        <taxon>Trebouxiales</taxon>
        <taxon>Trebouxiaceae</taxon>
        <taxon>Symbiochloris</taxon>
    </lineage>
</organism>
<dbReference type="InterPro" id="IPR011989">
    <property type="entry name" value="ARM-like"/>
</dbReference>
<accession>A0AAW1NX75</accession>
<feature type="compositionally biased region" description="Polar residues" evidence="4">
    <location>
        <begin position="551"/>
        <end position="567"/>
    </location>
</feature>
<dbReference type="PANTHER" id="PTHR12609">
    <property type="entry name" value="MICROTUBULE ASSOCIATED PROTEIN XMAP215"/>
    <property type="match status" value="1"/>
</dbReference>
<dbReference type="InterPro" id="IPR024395">
    <property type="entry name" value="CLASP_N_dom"/>
</dbReference>
<feature type="compositionally biased region" description="Polar residues" evidence="4">
    <location>
        <begin position="1782"/>
        <end position="1798"/>
    </location>
</feature>
<feature type="region of interest" description="Disordered" evidence="4">
    <location>
        <begin position="998"/>
        <end position="1096"/>
    </location>
</feature>
<evidence type="ECO:0000256" key="3">
    <source>
        <dbReference type="ARBA" id="ARBA00023212"/>
    </source>
</evidence>
<feature type="region of interest" description="Disordered" evidence="4">
    <location>
        <begin position="516"/>
        <end position="580"/>
    </location>
</feature>